<dbReference type="RefSeq" id="WP_272179517.1">
    <property type="nucleotide sequence ID" value="NZ_JAQOMS010000002.1"/>
</dbReference>
<keyword evidence="3" id="KW-1185">Reference proteome</keyword>
<accession>A0ABT5F845</accession>
<evidence type="ECO:0000256" key="1">
    <source>
        <dbReference type="SAM" id="Phobius"/>
    </source>
</evidence>
<keyword evidence="1" id="KW-1133">Transmembrane helix</keyword>
<evidence type="ECO:0000313" key="3">
    <source>
        <dbReference type="Proteomes" id="UP001528411"/>
    </source>
</evidence>
<name>A0ABT5F845_9GAMM</name>
<proteinExistence type="predicted"/>
<dbReference type="InterPro" id="IPR053824">
    <property type="entry name" value="DUF7010"/>
</dbReference>
<protein>
    <submittedName>
        <fullName evidence="2">Uncharacterized protein</fullName>
    </submittedName>
</protein>
<gene>
    <name evidence="2" type="ORF">PN838_01130</name>
</gene>
<keyword evidence="1" id="KW-0472">Membrane</keyword>
<feature type="transmembrane region" description="Helical" evidence="1">
    <location>
        <begin position="155"/>
        <end position="173"/>
    </location>
</feature>
<organism evidence="2 3">
    <name type="scientific">Psychrosphaera algicola</name>
    <dbReference type="NCBI Taxonomy" id="3023714"/>
    <lineage>
        <taxon>Bacteria</taxon>
        <taxon>Pseudomonadati</taxon>
        <taxon>Pseudomonadota</taxon>
        <taxon>Gammaproteobacteria</taxon>
        <taxon>Alteromonadales</taxon>
        <taxon>Pseudoalteromonadaceae</taxon>
        <taxon>Psychrosphaera</taxon>
    </lineage>
</organism>
<reference evidence="2 3" key="1">
    <citation type="submission" date="2023-01" db="EMBL/GenBank/DDBJ databases">
        <title>Psychrosphaera sp. nov., isolated from marine algae.</title>
        <authorList>
            <person name="Bayburt H."/>
            <person name="Choi B.J."/>
            <person name="Kim J.M."/>
            <person name="Choi D.G."/>
            <person name="Jeon C.O."/>
        </authorList>
    </citation>
    <scope>NUCLEOTIDE SEQUENCE [LARGE SCALE GENOMIC DNA]</scope>
    <source>
        <strain evidence="2 3">G1-22</strain>
    </source>
</reference>
<evidence type="ECO:0000313" key="2">
    <source>
        <dbReference type="EMBL" id="MDC2887714.1"/>
    </source>
</evidence>
<sequence length="180" mass="19575">MNFNDAQNDMDIAYFGGATGVLVSGIVWCIAASVALFSTDKNSMLTLFFGGMVIFPLSIVLAKLLQRSGAHHSNNPLSKLAMETTVILFVGLFIAFTIAQNQATWFYPIMLLAIGVRYLMFQTLYGNKLYWVLGAALMLAGALCIVFNAAFITGAFVGGIIEVLFSFALFYNAKNPISKN</sequence>
<keyword evidence="1" id="KW-0812">Transmembrane</keyword>
<feature type="transmembrane region" description="Helical" evidence="1">
    <location>
        <begin position="129"/>
        <end position="149"/>
    </location>
</feature>
<feature type="transmembrane region" description="Helical" evidence="1">
    <location>
        <begin position="105"/>
        <end position="122"/>
    </location>
</feature>
<feature type="transmembrane region" description="Helical" evidence="1">
    <location>
        <begin position="12"/>
        <end position="38"/>
    </location>
</feature>
<dbReference type="Pfam" id="PF22765">
    <property type="entry name" value="DUF7010"/>
    <property type="match status" value="1"/>
</dbReference>
<dbReference type="EMBL" id="JAQOMS010000002">
    <property type="protein sequence ID" value="MDC2887714.1"/>
    <property type="molecule type" value="Genomic_DNA"/>
</dbReference>
<feature type="transmembrane region" description="Helical" evidence="1">
    <location>
        <begin position="77"/>
        <end position="99"/>
    </location>
</feature>
<dbReference type="Proteomes" id="UP001528411">
    <property type="component" value="Unassembled WGS sequence"/>
</dbReference>
<comment type="caution">
    <text evidence="2">The sequence shown here is derived from an EMBL/GenBank/DDBJ whole genome shotgun (WGS) entry which is preliminary data.</text>
</comment>
<feature type="transmembrane region" description="Helical" evidence="1">
    <location>
        <begin position="44"/>
        <end position="65"/>
    </location>
</feature>